<dbReference type="Gene3D" id="3.40.309.10">
    <property type="entry name" value="Aldehyde Dehydrogenase, Chain A, domain 2"/>
    <property type="match status" value="1"/>
</dbReference>
<dbReference type="InterPro" id="IPR015590">
    <property type="entry name" value="Aldehyde_DH_dom"/>
</dbReference>
<keyword evidence="2 3" id="KW-0560">Oxidoreductase</keyword>
<gene>
    <name evidence="8" type="ORF">G7Y82_08585</name>
</gene>
<comment type="caution">
    <text evidence="8">The sequence shown here is derived from an EMBL/GenBank/DDBJ whole genome shotgun (WGS) entry which is preliminary data.</text>
</comment>
<dbReference type="EMBL" id="JAAVXB010000004">
    <property type="protein sequence ID" value="NKF22374.1"/>
    <property type="molecule type" value="Genomic_DNA"/>
</dbReference>
<protein>
    <recommendedName>
        <fullName evidence="3">Aldehyde dehydrogenase</fullName>
    </recommendedName>
</protein>
<dbReference type="PROSITE" id="PS00070">
    <property type="entry name" value="ALDEHYDE_DEHYDR_CYS"/>
    <property type="match status" value="1"/>
</dbReference>
<sequence>MDAATPTEPRHVAAQIFTTARAGYARHRQTDLDARLAALRTLKQEILDHRDEAIDAVMRDVGKCHTDALIAEIIGAVDWIHWLEGNATRLLAPQKVPTPITLLGKRSELWHEALGVVLVICPWNYPFHNAITAIAAAVACGNAIVYKPSEHAPCVGLIERFVGVSPLLNDLVHVAYGDGAMGRALIDAGPAKIFFTGSGATGARIMAQAAQQLIPVELELGGKDPMIVFDDAHTPRAVAGALWGAFTNAGQSCSAVERLLVHERIHDAFVDDLVREASRLVIGTDDRGDADIGRMTASFQRDKVIAHIEEALQLGARLRHGRIPDRDSLIVEPVILDHVTSQMRVWTDETFGPVLPVMRFGDEAEAIRLANGTDYGLCASVFSADQARARRVAAALEVGGVSINNVNMSEGNPGLPFGGAKKSGFGKLRGPEGLLGFTRSKAVLIDQGGAKIEANWYPYTDEKLRRFQRFVDALYGRGLWTRAFRLLAIAWHGLRLEAFSQRPRD</sequence>
<evidence type="ECO:0000313" key="8">
    <source>
        <dbReference type="EMBL" id="NKF22374.1"/>
    </source>
</evidence>
<feature type="active site" evidence="4 5">
    <location>
        <position position="219"/>
    </location>
</feature>
<feature type="active site" evidence="4">
    <location>
        <position position="253"/>
    </location>
</feature>
<evidence type="ECO:0000313" key="9">
    <source>
        <dbReference type="Proteomes" id="UP000653472"/>
    </source>
</evidence>
<organism evidence="8 9">
    <name type="scientific">Solimonas marina</name>
    <dbReference type="NCBI Taxonomy" id="2714601"/>
    <lineage>
        <taxon>Bacteria</taxon>
        <taxon>Pseudomonadati</taxon>
        <taxon>Pseudomonadota</taxon>
        <taxon>Gammaproteobacteria</taxon>
        <taxon>Nevskiales</taxon>
        <taxon>Nevskiaceae</taxon>
        <taxon>Solimonas</taxon>
    </lineage>
</organism>
<dbReference type="InterPro" id="IPR016161">
    <property type="entry name" value="Ald_DH/histidinol_DH"/>
</dbReference>
<dbReference type="PROSITE" id="PS00687">
    <property type="entry name" value="ALDEHYDE_DEHYDR_GLU"/>
    <property type="match status" value="1"/>
</dbReference>
<accession>A0A970B8K7</accession>
<reference evidence="8" key="1">
    <citation type="submission" date="2020-03" db="EMBL/GenBank/DDBJ databases">
        <title>Solimonas marina sp. nov., isolated from deep seawater of the Pacific Ocean.</title>
        <authorList>
            <person name="Liu X."/>
            <person name="Lai Q."/>
            <person name="Sun F."/>
            <person name="Gai Y."/>
            <person name="Li G."/>
            <person name="Shao Z."/>
        </authorList>
    </citation>
    <scope>NUCLEOTIDE SEQUENCE</scope>
    <source>
        <strain evidence="8">C16B3</strain>
    </source>
</reference>
<evidence type="ECO:0000256" key="5">
    <source>
        <dbReference type="PROSITE-ProRule" id="PRU10007"/>
    </source>
</evidence>
<dbReference type="GO" id="GO:0016620">
    <property type="term" value="F:oxidoreductase activity, acting on the aldehyde or oxo group of donors, NAD or NADP as acceptor"/>
    <property type="evidence" value="ECO:0007669"/>
    <property type="project" value="InterPro"/>
</dbReference>
<dbReference type="AlphaFoldDB" id="A0A970B8K7"/>
<dbReference type="Proteomes" id="UP000653472">
    <property type="component" value="Unassembled WGS sequence"/>
</dbReference>
<evidence type="ECO:0000256" key="1">
    <source>
        <dbReference type="ARBA" id="ARBA00009986"/>
    </source>
</evidence>
<dbReference type="RefSeq" id="WP_168147637.1">
    <property type="nucleotide sequence ID" value="NZ_JAAVXB010000004.1"/>
</dbReference>
<feature type="domain" description="Aldehyde dehydrogenase" evidence="7">
    <location>
        <begin position="13"/>
        <end position="443"/>
    </location>
</feature>
<dbReference type="PANTHER" id="PTHR11699">
    <property type="entry name" value="ALDEHYDE DEHYDROGENASE-RELATED"/>
    <property type="match status" value="1"/>
</dbReference>
<evidence type="ECO:0000256" key="4">
    <source>
        <dbReference type="PIRSR" id="PIRSR036492-1"/>
    </source>
</evidence>
<dbReference type="Gene3D" id="3.40.605.10">
    <property type="entry name" value="Aldehyde Dehydrogenase, Chain A, domain 1"/>
    <property type="match status" value="1"/>
</dbReference>
<evidence type="ECO:0000259" key="7">
    <source>
        <dbReference type="Pfam" id="PF00171"/>
    </source>
</evidence>
<evidence type="ECO:0000256" key="3">
    <source>
        <dbReference type="PIRNR" id="PIRNR036492"/>
    </source>
</evidence>
<dbReference type="InterPro" id="IPR029510">
    <property type="entry name" value="Ald_DH_CS_GLU"/>
</dbReference>
<dbReference type="Pfam" id="PF00171">
    <property type="entry name" value="Aldedh"/>
    <property type="match status" value="1"/>
</dbReference>
<dbReference type="InterPro" id="IPR012394">
    <property type="entry name" value="Aldehyde_DH_NAD(P)"/>
</dbReference>
<keyword evidence="9" id="KW-1185">Reference proteome</keyword>
<dbReference type="InterPro" id="IPR016160">
    <property type="entry name" value="Ald_DH_CS_CYS"/>
</dbReference>
<evidence type="ECO:0000256" key="6">
    <source>
        <dbReference type="RuleBase" id="RU003345"/>
    </source>
</evidence>
<dbReference type="InterPro" id="IPR016162">
    <property type="entry name" value="Ald_DH_N"/>
</dbReference>
<dbReference type="SUPFAM" id="SSF53720">
    <property type="entry name" value="ALDH-like"/>
    <property type="match status" value="1"/>
</dbReference>
<dbReference type="InterPro" id="IPR016163">
    <property type="entry name" value="Ald_DH_C"/>
</dbReference>
<name>A0A970B8K7_9GAMM</name>
<dbReference type="PIRSF" id="PIRSF036492">
    <property type="entry name" value="ALDH"/>
    <property type="match status" value="1"/>
</dbReference>
<comment type="similarity">
    <text evidence="1 3 6">Belongs to the aldehyde dehydrogenase family.</text>
</comment>
<evidence type="ECO:0000256" key="2">
    <source>
        <dbReference type="ARBA" id="ARBA00023002"/>
    </source>
</evidence>
<dbReference type="GO" id="GO:0006081">
    <property type="term" value="P:aldehyde metabolic process"/>
    <property type="evidence" value="ECO:0007669"/>
    <property type="project" value="InterPro"/>
</dbReference>
<proteinExistence type="inferred from homology"/>